<dbReference type="OrthoDB" id="8537043at2"/>
<dbReference type="KEGG" id="por:APT59_19010"/>
<evidence type="ECO:0000313" key="2">
    <source>
        <dbReference type="EMBL" id="ALZ86189.1"/>
    </source>
</evidence>
<keyword evidence="1" id="KW-1133">Transmembrane helix</keyword>
<dbReference type="EMBL" id="CP013987">
    <property type="protein sequence ID" value="ALZ86189.1"/>
    <property type="molecule type" value="Genomic_DNA"/>
</dbReference>
<evidence type="ECO:0000313" key="3">
    <source>
        <dbReference type="Proteomes" id="UP000064137"/>
    </source>
</evidence>
<proteinExistence type="predicted"/>
<organism evidence="2 3">
    <name type="scientific">Pseudomonas oryzihabitans</name>
    <dbReference type="NCBI Taxonomy" id="47885"/>
    <lineage>
        <taxon>Bacteria</taxon>
        <taxon>Pseudomonadati</taxon>
        <taxon>Pseudomonadota</taxon>
        <taxon>Gammaproteobacteria</taxon>
        <taxon>Pseudomonadales</taxon>
        <taxon>Pseudomonadaceae</taxon>
        <taxon>Pseudomonas</taxon>
    </lineage>
</organism>
<accession>A0A0U4WVA0</accession>
<feature type="transmembrane region" description="Helical" evidence="1">
    <location>
        <begin position="160"/>
        <end position="182"/>
    </location>
</feature>
<gene>
    <name evidence="2" type="ORF">APT59_19010</name>
</gene>
<keyword evidence="1" id="KW-0472">Membrane</keyword>
<evidence type="ECO:0000256" key="1">
    <source>
        <dbReference type="SAM" id="Phobius"/>
    </source>
</evidence>
<sequence length="190" mass="21134">MSALPSRSPLGLLAAALLLLLGLAYPFAVYFGLQHLSPRLFAVGLGVLWGLRLLQPELNGLQRGTALVALGFCLLLALSDAAVLLRWYPVLLSLFLLAVFGLSLLRGQPLIERLARLREPELPPRAVRYTRRVTQVWCLFFLFNALTAAALALWAPLAWWTLYTGVIAYGLMGLLFAGEWLVRQRVRRLP</sequence>
<reference evidence="2 3" key="1">
    <citation type="submission" date="2016-01" db="EMBL/GenBank/DDBJ databases">
        <title>Annotation of Pseudomonas oryzihabitans USDA-ARS-USMARC-56511.</title>
        <authorList>
            <person name="Harhay G.P."/>
            <person name="Harhay D.M."/>
            <person name="Smith T.P.L."/>
            <person name="Bono J.L."/>
            <person name="Heaton M.P."/>
            <person name="Clawson M.L."/>
            <person name="Chitko-Mckown C.G."/>
            <person name="Capik S.F."/>
            <person name="DeDonder K.D."/>
            <person name="Apley M.D."/>
            <person name="Lubbers B.V."/>
            <person name="White B.J."/>
            <person name="Larson R.L."/>
        </authorList>
    </citation>
    <scope>NUCLEOTIDE SEQUENCE [LARGE SCALE GENOMIC DNA]</scope>
    <source>
        <strain evidence="2 3">USDA-ARS-USMARC-56511</strain>
    </source>
</reference>
<dbReference type="Proteomes" id="UP000064137">
    <property type="component" value="Chromosome"/>
</dbReference>
<dbReference type="RefSeq" id="WP_059316291.1">
    <property type="nucleotide sequence ID" value="NZ_CP013987.1"/>
</dbReference>
<dbReference type="AlphaFoldDB" id="A0A0U4WVA0"/>
<feature type="transmembrane region" description="Helical" evidence="1">
    <location>
        <begin position="136"/>
        <end position="154"/>
    </location>
</feature>
<protein>
    <recommendedName>
        <fullName evidence="4">DNA gyrase subunit B</fullName>
    </recommendedName>
</protein>
<keyword evidence="1" id="KW-0812">Transmembrane</keyword>
<name>A0A0U4WVA0_9PSED</name>
<feature type="transmembrane region" description="Helical" evidence="1">
    <location>
        <begin position="94"/>
        <end position="115"/>
    </location>
</feature>
<evidence type="ECO:0008006" key="4">
    <source>
        <dbReference type="Google" id="ProtNLM"/>
    </source>
</evidence>